<evidence type="ECO:0000313" key="2">
    <source>
        <dbReference type="Proteomes" id="UP000288215"/>
    </source>
</evidence>
<name>A0A3S3SRX8_METS7</name>
<gene>
    <name evidence="1" type="ORF">Metus_1442</name>
</gene>
<dbReference type="Proteomes" id="UP000288215">
    <property type="component" value="Unassembled WGS sequence"/>
</dbReference>
<protein>
    <submittedName>
        <fullName evidence="1">Uncharacterized protein</fullName>
    </submittedName>
</protein>
<dbReference type="AlphaFoldDB" id="A0A3S3SRX8"/>
<evidence type="ECO:0000313" key="1">
    <source>
        <dbReference type="EMBL" id="RWX73468.1"/>
    </source>
</evidence>
<organism evidence="1 2">
    <name type="scientific">Methanosuratincola subterraneus</name>
    <dbReference type="NCBI Taxonomy" id="2593994"/>
    <lineage>
        <taxon>Archaea</taxon>
        <taxon>Thermoproteota</taxon>
        <taxon>Methanosuratincolia</taxon>
        <taxon>Candidatus Methanomethylicales</taxon>
        <taxon>Candidatus Methanomethylicaceae</taxon>
        <taxon>Candidatus Methanosuratincola (ex Vanwonterghem et al. 2016)</taxon>
    </lineage>
</organism>
<dbReference type="EMBL" id="RXGA01000003">
    <property type="protein sequence ID" value="RWX73468.1"/>
    <property type="molecule type" value="Genomic_DNA"/>
</dbReference>
<sequence>MIVVEADAELKMLGGATLAQIYVDLLNIATWYARDFINEPDRMILDGVLPPERNRGEMEVLLELKGKHSSILIGGWAVWLCTKALKSSQRMSTR</sequence>
<comment type="caution">
    <text evidence="1">The sequence shown here is derived from an EMBL/GenBank/DDBJ whole genome shotgun (WGS) entry which is preliminary data.</text>
</comment>
<proteinExistence type="predicted"/>
<reference evidence="1 2" key="1">
    <citation type="submission" date="2018-12" db="EMBL/GenBank/DDBJ databases">
        <title>The complete genome of the methanogenic archaea of the candidate phylum Verstraetearchaeota, obtained from the metagenome of underground thermal water.</title>
        <authorList>
            <person name="Kadnikov V.V."/>
            <person name="Mardanov A.V."/>
            <person name="Beletsky A.V."/>
            <person name="Karnachuk O.V."/>
            <person name="Ravin N.V."/>
        </authorList>
    </citation>
    <scope>NUCLEOTIDE SEQUENCE [LARGE SCALE GENOMIC DNA]</scope>
    <source>
        <strain evidence="1">Ch88</strain>
    </source>
</reference>
<accession>A0A3S3SRX8</accession>